<name>A0A6G4TVD9_9ACTN</name>
<organism evidence="1 2">
    <name type="scientific">Streptomyces coryli</name>
    <dbReference type="NCBI Taxonomy" id="1128680"/>
    <lineage>
        <taxon>Bacteria</taxon>
        <taxon>Bacillati</taxon>
        <taxon>Actinomycetota</taxon>
        <taxon>Actinomycetes</taxon>
        <taxon>Kitasatosporales</taxon>
        <taxon>Streptomycetaceae</taxon>
        <taxon>Streptomyces</taxon>
    </lineage>
</organism>
<evidence type="ECO:0000313" key="1">
    <source>
        <dbReference type="EMBL" id="NGN63406.1"/>
    </source>
</evidence>
<dbReference type="RefSeq" id="WP_165232728.1">
    <property type="nucleotide sequence ID" value="NZ_JAAKZV010000014.1"/>
</dbReference>
<comment type="caution">
    <text evidence="1">The sequence shown here is derived from an EMBL/GenBank/DDBJ whole genome shotgun (WGS) entry which is preliminary data.</text>
</comment>
<accession>A0A6G4TVD9</accession>
<dbReference type="EMBL" id="JAAKZV010000014">
    <property type="protein sequence ID" value="NGN63406.1"/>
    <property type="molecule type" value="Genomic_DNA"/>
</dbReference>
<dbReference type="Proteomes" id="UP000481583">
    <property type="component" value="Unassembled WGS sequence"/>
</dbReference>
<keyword evidence="2" id="KW-1185">Reference proteome</keyword>
<proteinExistence type="predicted"/>
<protein>
    <submittedName>
        <fullName evidence="1">Uncharacterized protein</fullName>
    </submittedName>
</protein>
<sequence length="106" mass="11809">MAHHLPEFFRLSCRQDRALLQAKWRASSGHRPSEFASVWWHGIPPGDRSGTADGSCLTLAGLVAPAVEFYGGVCICIAVISDLLEIYRQFKLVTIEDGVSEYEPFR</sequence>
<reference evidence="1 2" key="1">
    <citation type="submission" date="2020-02" db="EMBL/GenBank/DDBJ databases">
        <title>Whole-genome analyses of novel actinobacteria.</title>
        <authorList>
            <person name="Sahin N."/>
        </authorList>
    </citation>
    <scope>NUCLEOTIDE SEQUENCE [LARGE SCALE GENOMIC DNA]</scope>
    <source>
        <strain evidence="1 2">A7024</strain>
    </source>
</reference>
<dbReference type="AlphaFoldDB" id="A0A6G4TVD9"/>
<evidence type="ECO:0000313" key="2">
    <source>
        <dbReference type="Proteomes" id="UP000481583"/>
    </source>
</evidence>
<gene>
    <name evidence="1" type="ORF">G5C51_05740</name>
</gene>